<organism evidence="1 2">
    <name type="scientific">Tenacibaculum lutimaris</name>
    <dbReference type="NCBI Taxonomy" id="285258"/>
    <lineage>
        <taxon>Bacteria</taxon>
        <taxon>Pseudomonadati</taxon>
        <taxon>Bacteroidota</taxon>
        <taxon>Flavobacteriia</taxon>
        <taxon>Flavobacteriales</taxon>
        <taxon>Flavobacteriaceae</taxon>
        <taxon>Tenacibaculum</taxon>
    </lineage>
</organism>
<gene>
    <name evidence="1" type="ORF">C8N26_1511</name>
</gene>
<evidence type="ECO:0000313" key="2">
    <source>
        <dbReference type="Proteomes" id="UP000285780"/>
    </source>
</evidence>
<accession>A0A420E1C7</accession>
<comment type="caution">
    <text evidence="1">The sequence shown here is derived from an EMBL/GenBank/DDBJ whole genome shotgun (WGS) entry which is preliminary data.</text>
</comment>
<reference evidence="1 2" key="1">
    <citation type="submission" date="2018-09" db="EMBL/GenBank/DDBJ databases">
        <title>Genomic Encyclopedia of Archaeal and Bacterial Type Strains, Phase II (KMG-II): from individual species to whole genera.</title>
        <authorList>
            <person name="Goeker M."/>
        </authorList>
    </citation>
    <scope>NUCLEOTIDE SEQUENCE [LARGE SCALE GENOMIC DNA]</scope>
    <source>
        <strain evidence="1 2">DSM 16505</strain>
    </source>
</reference>
<evidence type="ECO:0000313" key="1">
    <source>
        <dbReference type="EMBL" id="RKF03882.1"/>
    </source>
</evidence>
<keyword evidence="2" id="KW-1185">Reference proteome</keyword>
<proteinExistence type="predicted"/>
<protein>
    <submittedName>
        <fullName evidence="1">Uncharacterized protein</fullName>
    </submittedName>
</protein>
<dbReference type="EMBL" id="RAQM01000008">
    <property type="protein sequence ID" value="RKF03882.1"/>
    <property type="molecule type" value="Genomic_DNA"/>
</dbReference>
<dbReference type="Proteomes" id="UP000285780">
    <property type="component" value="Unassembled WGS sequence"/>
</dbReference>
<sequence>MVSLLTNFKTSIMKKSILDLTGSQELTKITLQKIKGGIRIPVPTECGGDGSYIYQNGVKVCCYRPATDDYIC</sequence>
<dbReference type="AlphaFoldDB" id="A0A420E1C7"/>
<name>A0A420E1C7_9FLAO</name>